<feature type="transmembrane region" description="Helical" evidence="1">
    <location>
        <begin position="20"/>
        <end position="41"/>
    </location>
</feature>
<evidence type="ECO:0000256" key="1">
    <source>
        <dbReference type="SAM" id="Phobius"/>
    </source>
</evidence>
<feature type="transmembrane region" description="Helical" evidence="1">
    <location>
        <begin position="91"/>
        <end position="110"/>
    </location>
</feature>
<evidence type="ECO:0000259" key="2">
    <source>
        <dbReference type="Pfam" id="PF20151"/>
    </source>
</evidence>
<sequence>MIESLTDVEIEQQIQISRYLVLIPFALVLYEYAITFELEVARYWGTPMTWANALFYLNRYSLFVGTIPIFAELLSTTTDPSKVKACRVLEIFHICFALISQIIVAAMLIMRTYALYERNKRVLALTVSVTVAAVGIALVMILSGRGRDTLDPHLQAFGCPSATTHDSNIRIAAAWSGMLVFDVLIFVLTVYKALRYETRGGHLFSVLFRDGSLYFGIMIAANAGNIASYVMGGPIASGSPTTLVNVLSSVMLTRLMLNMRDPKILRGSGRRSWMTRMPASTTRDGSDDLPPMTTLMEPYLGTEIAMETFHREDTDRNNGRI</sequence>
<feature type="transmembrane region" description="Helical" evidence="1">
    <location>
        <begin position="122"/>
        <end position="142"/>
    </location>
</feature>
<evidence type="ECO:0000313" key="4">
    <source>
        <dbReference type="Proteomes" id="UP001362999"/>
    </source>
</evidence>
<feature type="transmembrane region" description="Helical" evidence="1">
    <location>
        <begin position="212"/>
        <end position="232"/>
    </location>
</feature>
<protein>
    <recommendedName>
        <fullName evidence="2">DUF6533 domain-containing protein</fullName>
    </recommendedName>
</protein>
<keyword evidence="4" id="KW-1185">Reference proteome</keyword>
<comment type="caution">
    <text evidence="3">The sequence shown here is derived from an EMBL/GenBank/DDBJ whole genome shotgun (WGS) entry which is preliminary data.</text>
</comment>
<organism evidence="3 4">
    <name type="scientific">Favolaschia claudopus</name>
    <dbReference type="NCBI Taxonomy" id="2862362"/>
    <lineage>
        <taxon>Eukaryota</taxon>
        <taxon>Fungi</taxon>
        <taxon>Dikarya</taxon>
        <taxon>Basidiomycota</taxon>
        <taxon>Agaricomycotina</taxon>
        <taxon>Agaricomycetes</taxon>
        <taxon>Agaricomycetidae</taxon>
        <taxon>Agaricales</taxon>
        <taxon>Marasmiineae</taxon>
        <taxon>Mycenaceae</taxon>
        <taxon>Favolaschia</taxon>
    </lineage>
</organism>
<dbReference type="EMBL" id="JAWWNJ010000010">
    <property type="protein sequence ID" value="KAK7046532.1"/>
    <property type="molecule type" value="Genomic_DNA"/>
</dbReference>
<dbReference type="Pfam" id="PF20151">
    <property type="entry name" value="DUF6533"/>
    <property type="match status" value="1"/>
</dbReference>
<accession>A0AAW0D1Z8</accession>
<feature type="transmembrane region" description="Helical" evidence="1">
    <location>
        <begin position="53"/>
        <end position="71"/>
    </location>
</feature>
<keyword evidence="1" id="KW-0472">Membrane</keyword>
<dbReference type="Proteomes" id="UP001362999">
    <property type="component" value="Unassembled WGS sequence"/>
</dbReference>
<gene>
    <name evidence="3" type="ORF">R3P38DRAFT_73849</name>
</gene>
<evidence type="ECO:0000313" key="3">
    <source>
        <dbReference type="EMBL" id="KAK7046532.1"/>
    </source>
</evidence>
<dbReference type="InterPro" id="IPR045340">
    <property type="entry name" value="DUF6533"/>
</dbReference>
<keyword evidence="1" id="KW-1133">Transmembrane helix</keyword>
<feature type="domain" description="DUF6533" evidence="2">
    <location>
        <begin position="19"/>
        <end position="63"/>
    </location>
</feature>
<name>A0AAW0D1Z8_9AGAR</name>
<feature type="transmembrane region" description="Helical" evidence="1">
    <location>
        <begin position="238"/>
        <end position="257"/>
    </location>
</feature>
<dbReference type="AlphaFoldDB" id="A0AAW0D1Z8"/>
<keyword evidence="1" id="KW-0812">Transmembrane</keyword>
<reference evidence="3 4" key="1">
    <citation type="journal article" date="2024" name="J Genomics">
        <title>Draft genome sequencing and assembly of Favolaschia claudopus CIRM-BRFM 2984 isolated from oak limbs.</title>
        <authorList>
            <person name="Navarro D."/>
            <person name="Drula E."/>
            <person name="Chaduli D."/>
            <person name="Cazenave R."/>
            <person name="Ahrendt S."/>
            <person name="Wang J."/>
            <person name="Lipzen A."/>
            <person name="Daum C."/>
            <person name="Barry K."/>
            <person name="Grigoriev I.V."/>
            <person name="Favel A."/>
            <person name="Rosso M.N."/>
            <person name="Martin F."/>
        </authorList>
    </citation>
    <scope>NUCLEOTIDE SEQUENCE [LARGE SCALE GENOMIC DNA]</scope>
    <source>
        <strain evidence="3 4">CIRM-BRFM 2984</strain>
    </source>
</reference>
<feature type="transmembrane region" description="Helical" evidence="1">
    <location>
        <begin position="171"/>
        <end position="191"/>
    </location>
</feature>
<proteinExistence type="predicted"/>